<dbReference type="PANTHER" id="PTHR30336:SF0">
    <property type="entry name" value="PROTEIN SANA"/>
    <property type="match status" value="1"/>
</dbReference>
<comment type="subcellular location">
    <subcellularLocation>
        <location evidence="1">Cell inner membrane</location>
        <topology evidence="1">Single-pass membrane protein</topology>
    </subcellularLocation>
</comment>
<dbReference type="GO" id="GO:0005886">
    <property type="term" value="C:plasma membrane"/>
    <property type="evidence" value="ECO:0007669"/>
    <property type="project" value="UniProtKB-SubCell"/>
</dbReference>
<evidence type="ECO:0000256" key="8">
    <source>
        <dbReference type="SAM" id="MobiDB-lite"/>
    </source>
</evidence>
<keyword evidence="3" id="KW-0997">Cell inner membrane</keyword>
<dbReference type="EMBL" id="JAEDAF010000005">
    <property type="protein sequence ID" value="MBH8579943.1"/>
    <property type="molecule type" value="Genomic_DNA"/>
</dbReference>
<accession>A0ABD4L041</accession>
<keyword evidence="4" id="KW-0812">Transmembrane</keyword>
<evidence type="ECO:0000256" key="1">
    <source>
        <dbReference type="ARBA" id="ARBA00004377"/>
    </source>
</evidence>
<sequence length="244" mass="26819">MALGGGLLLALLLLVAGNAWVLQQTRQQIEPELSLCLAAPVGIVFGTSRWTRSGRPNPHFAARMNAAARLVRLERVEHLLISGDNRTRFYNEPQAMWQALNARQVPAEAMTMDFAGFSTYDTLARARDVFGVEQAVLITQDWHLPRALLIADALGLEAWGCAAPTRPVDGLWRLRLREWLARLGTLGDLYVWGRDPHFLGPLEPLPVTPQGEASIEEVESTEEESPSSSLPGPLEPVTPQGQGE</sequence>
<organism evidence="10 11">
    <name type="scientific">Bisbaumannia pacifica</name>
    <dbReference type="NCBI Taxonomy" id="77098"/>
    <lineage>
        <taxon>Bacteria</taxon>
        <taxon>Pseudomonadati</taxon>
        <taxon>Pseudomonadota</taxon>
        <taxon>Gammaproteobacteria</taxon>
        <taxon>Oceanospirillales</taxon>
        <taxon>Halomonadaceae</taxon>
        <taxon>Bisbaumannia</taxon>
    </lineage>
</organism>
<comment type="caution">
    <text evidence="10">The sequence shown here is derived from an EMBL/GenBank/DDBJ whole genome shotgun (WGS) entry which is preliminary data.</text>
</comment>
<dbReference type="CDD" id="cd06259">
    <property type="entry name" value="YdcF-like"/>
    <property type="match status" value="1"/>
</dbReference>
<evidence type="ECO:0000256" key="7">
    <source>
        <dbReference type="ARBA" id="ARBA00037355"/>
    </source>
</evidence>
<dbReference type="InterPro" id="IPR051599">
    <property type="entry name" value="Cell_Envelope_Assoc"/>
</dbReference>
<keyword evidence="6" id="KW-0472">Membrane</keyword>
<dbReference type="AlphaFoldDB" id="A0ABD4L041"/>
<evidence type="ECO:0000256" key="4">
    <source>
        <dbReference type="ARBA" id="ARBA00022692"/>
    </source>
</evidence>
<comment type="function">
    <text evidence="7">Participates in the barrier function of the cell envelope.</text>
</comment>
<evidence type="ECO:0000256" key="5">
    <source>
        <dbReference type="ARBA" id="ARBA00022989"/>
    </source>
</evidence>
<feature type="region of interest" description="Disordered" evidence="8">
    <location>
        <begin position="202"/>
        <end position="244"/>
    </location>
</feature>
<dbReference type="Pfam" id="PF02698">
    <property type="entry name" value="DUF218"/>
    <property type="match status" value="1"/>
</dbReference>
<evidence type="ECO:0000256" key="6">
    <source>
        <dbReference type="ARBA" id="ARBA00023136"/>
    </source>
</evidence>
<feature type="compositionally biased region" description="Acidic residues" evidence="8">
    <location>
        <begin position="214"/>
        <end position="225"/>
    </location>
</feature>
<evidence type="ECO:0000259" key="9">
    <source>
        <dbReference type="Pfam" id="PF02698"/>
    </source>
</evidence>
<protein>
    <submittedName>
        <fullName evidence="10">YdcF family protein</fullName>
    </submittedName>
</protein>
<dbReference type="RefSeq" id="WP_198057442.1">
    <property type="nucleotide sequence ID" value="NZ_JAEDAF010000005.1"/>
</dbReference>
<evidence type="ECO:0000313" key="10">
    <source>
        <dbReference type="EMBL" id="MBH8579943.1"/>
    </source>
</evidence>
<dbReference type="PANTHER" id="PTHR30336">
    <property type="entry name" value="INNER MEMBRANE PROTEIN, PROBABLE PERMEASE"/>
    <property type="match status" value="1"/>
</dbReference>
<gene>
    <name evidence="10" type="ORF">I7V36_07520</name>
</gene>
<reference evidence="10 11" key="1">
    <citation type="submission" date="2020-12" db="EMBL/GenBank/DDBJ databases">
        <title>Draft genome sequence of Halomonas pacifica strain CARE-V15.</title>
        <authorList>
            <person name="Vignesh N."/>
            <person name="Thabitha A."/>
            <person name="Saravanan R."/>
            <person name="Manigandan V."/>
        </authorList>
    </citation>
    <scope>NUCLEOTIDE SEQUENCE [LARGE SCALE GENOMIC DNA]</scope>
    <source>
        <strain evidence="10 11">CARE-V15</strain>
    </source>
</reference>
<name>A0ABD4L041_9GAMM</name>
<evidence type="ECO:0000256" key="2">
    <source>
        <dbReference type="ARBA" id="ARBA00022475"/>
    </source>
</evidence>
<feature type="domain" description="DUF218" evidence="9">
    <location>
        <begin position="43"/>
        <end position="180"/>
    </location>
</feature>
<dbReference type="InterPro" id="IPR003848">
    <property type="entry name" value="DUF218"/>
</dbReference>
<proteinExistence type="predicted"/>
<dbReference type="Proteomes" id="UP000651738">
    <property type="component" value="Unassembled WGS sequence"/>
</dbReference>
<keyword evidence="2" id="KW-1003">Cell membrane</keyword>
<evidence type="ECO:0000256" key="3">
    <source>
        <dbReference type="ARBA" id="ARBA00022519"/>
    </source>
</evidence>
<keyword evidence="5" id="KW-1133">Transmembrane helix</keyword>
<evidence type="ECO:0000313" key="11">
    <source>
        <dbReference type="Proteomes" id="UP000651738"/>
    </source>
</evidence>